<dbReference type="Proteomes" id="UP001060919">
    <property type="component" value="Chromosome"/>
</dbReference>
<gene>
    <name evidence="1" type="ORF">AsAng_0048950</name>
</gene>
<proteinExistence type="predicted"/>
<evidence type="ECO:0000313" key="2">
    <source>
        <dbReference type="Proteomes" id="UP001060919"/>
    </source>
</evidence>
<dbReference type="AlphaFoldDB" id="A0A915YJ94"/>
<sequence>MNRKLALGNTKITSRLTKNAIFVYRKQILFGLKESVFS</sequence>
<evidence type="ECO:0000313" key="1">
    <source>
        <dbReference type="EMBL" id="BDS14123.1"/>
    </source>
</evidence>
<accession>A0A915YJ94</accession>
<name>A0A915YJ94_9BACT</name>
<reference evidence="1" key="1">
    <citation type="submission" date="2022-09" db="EMBL/GenBank/DDBJ databases">
        <title>Aureispira anguillicida sp. nov., isolated from Leptocephalus of Japanese eel Anguilla japonica.</title>
        <authorList>
            <person name="Yuasa K."/>
            <person name="Mekata T."/>
            <person name="Ikunari K."/>
        </authorList>
    </citation>
    <scope>NUCLEOTIDE SEQUENCE</scope>
    <source>
        <strain evidence="1">EL160426</strain>
    </source>
</reference>
<keyword evidence="2" id="KW-1185">Reference proteome</keyword>
<dbReference type="KEGG" id="aup:AsAng_0048950"/>
<protein>
    <submittedName>
        <fullName evidence="1">Uncharacterized protein</fullName>
    </submittedName>
</protein>
<organism evidence="1 2">
    <name type="scientific">Aureispira anguillae</name>
    <dbReference type="NCBI Taxonomy" id="2864201"/>
    <lineage>
        <taxon>Bacteria</taxon>
        <taxon>Pseudomonadati</taxon>
        <taxon>Bacteroidota</taxon>
        <taxon>Saprospiria</taxon>
        <taxon>Saprospirales</taxon>
        <taxon>Saprospiraceae</taxon>
        <taxon>Aureispira</taxon>
    </lineage>
</organism>
<dbReference type="EMBL" id="AP026867">
    <property type="protein sequence ID" value="BDS14123.1"/>
    <property type="molecule type" value="Genomic_DNA"/>
</dbReference>